<sequence>MTGYVMFRKDRLGRRGGGVILYIKESIQAYEIKLEKEAECEEAVWCNIVTGKSTLTVGLVYRSPNISMEENEKGFRIICCRVDRSINVLILRRSSSFSYTNVYLDIHSGKYLYRDNFRAAIAVWLNVAQISRYSVRTTCLPGSKVQDP</sequence>
<dbReference type="Proteomes" id="UP001209878">
    <property type="component" value="Unassembled WGS sequence"/>
</dbReference>
<dbReference type="AlphaFoldDB" id="A0AAD9IPI9"/>
<evidence type="ECO:0000313" key="2">
    <source>
        <dbReference type="Proteomes" id="UP001209878"/>
    </source>
</evidence>
<comment type="caution">
    <text evidence="1">The sequence shown here is derived from an EMBL/GenBank/DDBJ whole genome shotgun (WGS) entry which is preliminary data.</text>
</comment>
<name>A0AAD9IPI9_RIDPI</name>
<protein>
    <submittedName>
        <fullName evidence="1">Uncharacterized protein</fullName>
    </submittedName>
</protein>
<reference evidence="1" key="1">
    <citation type="journal article" date="2023" name="Mol. Biol. Evol.">
        <title>Third-Generation Sequencing Reveals the Adaptive Role of the Epigenome in Three Deep-Sea Polychaetes.</title>
        <authorList>
            <person name="Perez M."/>
            <person name="Aroh O."/>
            <person name="Sun Y."/>
            <person name="Lan Y."/>
            <person name="Juniper S.K."/>
            <person name="Young C.R."/>
            <person name="Angers B."/>
            <person name="Qian P.Y."/>
        </authorList>
    </citation>
    <scope>NUCLEOTIDE SEQUENCE</scope>
    <source>
        <strain evidence="1">R07B-5</strain>
    </source>
</reference>
<accession>A0AAD9IPI9</accession>
<organism evidence="1 2">
    <name type="scientific">Ridgeia piscesae</name>
    <name type="common">Tubeworm</name>
    <dbReference type="NCBI Taxonomy" id="27915"/>
    <lineage>
        <taxon>Eukaryota</taxon>
        <taxon>Metazoa</taxon>
        <taxon>Spiralia</taxon>
        <taxon>Lophotrochozoa</taxon>
        <taxon>Annelida</taxon>
        <taxon>Polychaeta</taxon>
        <taxon>Sedentaria</taxon>
        <taxon>Canalipalpata</taxon>
        <taxon>Sabellida</taxon>
        <taxon>Siboglinidae</taxon>
        <taxon>Ridgeia</taxon>
    </lineage>
</organism>
<keyword evidence="2" id="KW-1185">Reference proteome</keyword>
<proteinExistence type="predicted"/>
<dbReference type="Gene3D" id="3.60.10.10">
    <property type="entry name" value="Endonuclease/exonuclease/phosphatase"/>
    <property type="match status" value="1"/>
</dbReference>
<dbReference type="EMBL" id="JAODUO010007849">
    <property type="protein sequence ID" value="KAK2138379.1"/>
    <property type="molecule type" value="Genomic_DNA"/>
</dbReference>
<gene>
    <name evidence="1" type="ORF">NP493_7864g00000</name>
</gene>
<dbReference type="InterPro" id="IPR036691">
    <property type="entry name" value="Endo/exonu/phosph_ase_sf"/>
</dbReference>
<evidence type="ECO:0000313" key="1">
    <source>
        <dbReference type="EMBL" id="KAK2138379.1"/>
    </source>
</evidence>